<evidence type="ECO:0000256" key="4">
    <source>
        <dbReference type="ARBA" id="ARBA00022692"/>
    </source>
</evidence>
<accession>V3ZLJ3</accession>
<dbReference type="PANTHER" id="PTHR15352:SF1">
    <property type="entry name" value="KASH5-LIKE COILED-COIL DOMAIN-CONTAINING PROTEIN"/>
    <property type="match status" value="1"/>
</dbReference>
<proteinExistence type="predicted"/>
<evidence type="ECO:0000256" key="2">
    <source>
        <dbReference type="ARBA" id="ARBA00004496"/>
    </source>
</evidence>
<dbReference type="EMBL" id="KB202124">
    <property type="protein sequence ID" value="ESO92213.1"/>
    <property type="molecule type" value="Genomic_DNA"/>
</dbReference>
<dbReference type="OMA" id="VSAHHIF"/>
<evidence type="ECO:0000313" key="9">
    <source>
        <dbReference type="Proteomes" id="UP000030746"/>
    </source>
</evidence>
<dbReference type="GeneID" id="20231952"/>
<dbReference type="Proteomes" id="UP000030746">
    <property type="component" value="Unassembled WGS sequence"/>
</dbReference>
<reference evidence="8 9" key="1">
    <citation type="journal article" date="2013" name="Nature">
        <title>Insights into bilaterian evolution from three spiralian genomes.</title>
        <authorList>
            <person name="Simakov O."/>
            <person name="Marletaz F."/>
            <person name="Cho S.J."/>
            <person name="Edsinger-Gonzales E."/>
            <person name="Havlak P."/>
            <person name="Hellsten U."/>
            <person name="Kuo D.H."/>
            <person name="Larsson T."/>
            <person name="Lv J."/>
            <person name="Arendt D."/>
            <person name="Savage R."/>
            <person name="Osoegawa K."/>
            <person name="de Jong P."/>
            <person name="Grimwood J."/>
            <person name="Chapman J.A."/>
            <person name="Shapiro H."/>
            <person name="Aerts A."/>
            <person name="Otillar R.P."/>
            <person name="Terry A.Y."/>
            <person name="Boore J.L."/>
            <person name="Grigoriev I.V."/>
            <person name="Lindberg D.R."/>
            <person name="Seaver E.C."/>
            <person name="Weisblat D.A."/>
            <person name="Putnam N.H."/>
            <person name="Rokhsar D.S."/>
        </authorList>
    </citation>
    <scope>NUCLEOTIDE SEQUENCE [LARGE SCALE GENOMIC DNA]</scope>
</reference>
<evidence type="ECO:0000256" key="1">
    <source>
        <dbReference type="ARBA" id="ARBA00004167"/>
    </source>
</evidence>
<dbReference type="GO" id="GO:0016020">
    <property type="term" value="C:membrane"/>
    <property type="evidence" value="ECO:0007669"/>
    <property type="project" value="UniProtKB-SubCell"/>
</dbReference>
<dbReference type="RefSeq" id="XP_009057134.1">
    <property type="nucleotide sequence ID" value="XM_009058886.1"/>
</dbReference>
<comment type="subcellular location">
    <subcellularLocation>
        <location evidence="2">Cytoplasm</location>
    </subcellularLocation>
    <subcellularLocation>
        <location evidence="1">Membrane</location>
        <topology evidence="1">Single-pass membrane protein</topology>
    </subcellularLocation>
</comment>
<keyword evidence="6" id="KW-0175">Coiled coil</keyword>
<evidence type="ECO:0000313" key="8">
    <source>
        <dbReference type="EMBL" id="ESO92213.1"/>
    </source>
</evidence>
<keyword evidence="7" id="KW-0472">Membrane</keyword>
<evidence type="ECO:0000256" key="6">
    <source>
        <dbReference type="ARBA" id="ARBA00023054"/>
    </source>
</evidence>
<evidence type="ECO:0000256" key="7">
    <source>
        <dbReference type="ARBA" id="ARBA00023136"/>
    </source>
</evidence>
<dbReference type="Pfam" id="PF05781">
    <property type="entry name" value="MRVI1"/>
    <property type="match status" value="1"/>
</dbReference>
<keyword evidence="3" id="KW-0963">Cytoplasm</keyword>
<dbReference type="KEGG" id="lgi:LOTGIDRAFT_121297"/>
<keyword evidence="4" id="KW-0812">Transmembrane</keyword>
<dbReference type="InterPro" id="IPR008677">
    <property type="entry name" value="MRVI1"/>
</dbReference>
<sequence length="148" mass="17614">MYWFIFLFQNKFNIVSLAFRTDKYTLDKRLEIQERARDISEQNVDQELYGLREAVDLLNHLCTDGQIRDVISKIKNHIDVLEQCAARVSSRAEVLGAVQQERRMCRAMEVMIAHVDNQKRLYEKDHSELEEARFDFKFFLSNFYVSLV</sequence>
<protein>
    <submittedName>
        <fullName evidence="8">Uncharacterized protein</fullName>
    </submittedName>
</protein>
<evidence type="ECO:0000256" key="3">
    <source>
        <dbReference type="ARBA" id="ARBA00022490"/>
    </source>
</evidence>
<dbReference type="PANTHER" id="PTHR15352">
    <property type="entry name" value="LYMPHOID-RESTRICTED MEMBRANE PROTEIN, JAW1"/>
    <property type="match status" value="1"/>
</dbReference>
<organism evidence="8 9">
    <name type="scientific">Lottia gigantea</name>
    <name type="common">Giant owl limpet</name>
    <dbReference type="NCBI Taxonomy" id="225164"/>
    <lineage>
        <taxon>Eukaryota</taxon>
        <taxon>Metazoa</taxon>
        <taxon>Spiralia</taxon>
        <taxon>Lophotrochozoa</taxon>
        <taxon>Mollusca</taxon>
        <taxon>Gastropoda</taxon>
        <taxon>Patellogastropoda</taxon>
        <taxon>Lottioidea</taxon>
        <taxon>Lottiidae</taxon>
        <taxon>Lottia</taxon>
    </lineage>
</organism>
<name>V3ZLJ3_LOTGI</name>
<dbReference type="CTD" id="20231952"/>
<evidence type="ECO:0000256" key="5">
    <source>
        <dbReference type="ARBA" id="ARBA00022989"/>
    </source>
</evidence>
<gene>
    <name evidence="8" type="ORF">LOTGIDRAFT_121297</name>
</gene>
<dbReference type="OrthoDB" id="10062605at2759"/>
<keyword evidence="9" id="KW-1185">Reference proteome</keyword>
<keyword evidence="5" id="KW-1133">Transmembrane helix</keyword>
<dbReference type="HOGENOM" id="CLU_1849618_0_0_1"/>
<dbReference type="GO" id="GO:0005737">
    <property type="term" value="C:cytoplasm"/>
    <property type="evidence" value="ECO:0007669"/>
    <property type="project" value="UniProtKB-SubCell"/>
</dbReference>
<dbReference type="AlphaFoldDB" id="V3ZLJ3"/>